<accession>A0A835YKF0</accession>
<keyword evidence="1" id="KW-0472">Membrane</keyword>
<feature type="transmembrane region" description="Helical" evidence="1">
    <location>
        <begin position="65"/>
        <end position="88"/>
    </location>
</feature>
<keyword evidence="1" id="KW-0812">Transmembrane</keyword>
<dbReference type="EMBL" id="JAEHOE010000004">
    <property type="protein sequence ID" value="KAG2500210.1"/>
    <property type="molecule type" value="Genomic_DNA"/>
</dbReference>
<keyword evidence="3" id="KW-1185">Reference proteome</keyword>
<evidence type="ECO:0000313" key="3">
    <source>
        <dbReference type="Proteomes" id="UP000612055"/>
    </source>
</evidence>
<reference evidence="2" key="1">
    <citation type="journal article" date="2020" name="bioRxiv">
        <title>Comparative genomics of Chlamydomonas.</title>
        <authorList>
            <person name="Craig R.J."/>
            <person name="Hasan A.R."/>
            <person name="Ness R.W."/>
            <person name="Keightley P.D."/>
        </authorList>
    </citation>
    <scope>NUCLEOTIDE SEQUENCE</scope>
    <source>
        <strain evidence="2">CCAP 11/70</strain>
    </source>
</reference>
<organism evidence="2 3">
    <name type="scientific">Edaphochlamys debaryana</name>
    <dbReference type="NCBI Taxonomy" id="47281"/>
    <lineage>
        <taxon>Eukaryota</taxon>
        <taxon>Viridiplantae</taxon>
        <taxon>Chlorophyta</taxon>
        <taxon>core chlorophytes</taxon>
        <taxon>Chlorophyceae</taxon>
        <taxon>CS clade</taxon>
        <taxon>Chlamydomonadales</taxon>
        <taxon>Chlamydomonadales incertae sedis</taxon>
        <taxon>Edaphochlamys</taxon>
    </lineage>
</organism>
<evidence type="ECO:0000256" key="1">
    <source>
        <dbReference type="SAM" id="Phobius"/>
    </source>
</evidence>
<dbReference type="Proteomes" id="UP000612055">
    <property type="component" value="Unassembled WGS sequence"/>
</dbReference>
<comment type="caution">
    <text evidence="2">The sequence shown here is derived from an EMBL/GenBank/DDBJ whole genome shotgun (WGS) entry which is preliminary data.</text>
</comment>
<feature type="transmembrane region" description="Helical" evidence="1">
    <location>
        <begin position="20"/>
        <end position="45"/>
    </location>
</feature>
<name>A0A835YKF0_9CHLO</name>
<gene>
    <name evidence="2" type="ORF">HYH03_001788</name>
</gene>
<proteinExistence type="predicted"/>
<sequence>MMSKADEAKTEDSKFIVHPFHVIAAGSAVVCTGALVTGTLTYRAGTKGLVEDGINPSSRLGTIPLAARALALSTVLTGIFGVAGFYVLKEQGFFSTDQAELPSAKEAARILRNPRAFFNALLKGEPGEGAEPTKDRA</sequence>
<dbReference type="AlphaFoldDB" id="A0A835YKF0"/>
<keyword evidence="1" id="KW-1133">Transmembrane helix</keyword>
<evidence type="ECO:0000313" key="2">
    <source>
        <dbReference type="EMBL" id="KAG2500210.1"/>
    </source>
</evidence>
<dbReference type="OrthoDB" id="536157at2759"/>
<protein>
    <submittedName>
        <fullName evidence="2">Uncharacterized protein</fullName>
    </submittedName>
</protein>